<dbReference type="FunFam" id="1.50.10.10:FF:000018">
    <property type="entry name" value="Glucoamylase"/>
    <property type="match status" value="1"/>
</dbReference>
<keyword evidence="14" id="KW-1185">Reference proteome</keyword>
<dbReference type="InterPro" id="IPR002044">
    <property type="entry name" value="CBM20"/>
</dbReference>
<evidence type="ECO:0000313" key="14">
    <source>
        <dbReference type="Proteomes" id="UP000696280"/>
    </source>
</evidence>
<dbReference type="Gene3D" id="2.60.40.10">
    <property type="entry name" value="Immunoglobulins"/>
    <property type="match status" value="1"/>
</dbReference>
<dbReference type="Proteomes" id="UP000696280">
    <property type="component" value="Unassembled WGS sequence"/>
</dbReference>
<evidence type="ECO:0000256" key="11">
    <source>
        <dbReference type="PIRSR" id="PIRSR001031-2"/>
    </source>
</evidence>
<dbReference type="Pfam" id="PF00723">
    <property type="entry name" value="Glyco_hydro_15"/>
    <property type="match status" value="1"/>
</dbReference>
<evidence type="ECO:0000313" key="13">
    <source>
        <dbReference type="EMBL" id="CAG8953006.1"/>
    </source>
</evidence>
<dbReference type="CDD" id="cd05811">
    <property type="entry name" value="CBM20_glucoamylase"/>
    <property type="match status" value="1"/>
</dbReference>
<dbReference type="AlphaFoldDB" id="A0A9N9KSZ2"/>
<organism evidence="13 14">
    <name type="scientific">Hymenoscyphus fraxineus</name>
    <dbReference type="NCBI Taxonomy" id="746836"/>
    <lineage>
        <taxon>Eukaryota</taxon>
        <taxon>Fungi</taxon>
        <taxon>Dikarya</taxon>
        <taxon>Ascomycota</taxon>
        <taxon>Pezizomycotina</taxon>
        <taxon>Leotiomycetes</taxon>
        <taxon>Helotiales</taxon>
        <taxon>Helotiaceae</taxon>
        <taxon>Hymenoscyphus</taxon>
    </lineage>
</organism>
<dbReference type="OrthoDB" id="6123450at2759"/>
<dbReference type="PANTHER" id="PTHR31616">
    <property type="entry name" value="TREHALASE"/>
    <property type="match status" value="1"/>
</dbReference>
<dbReference type="InterPro" id="IPR008291">
    <property type="entry name" value="Glucoamylase_SBD"/>
</dbReference>
<dbReference type="PRINTS" id="PR00736">
    <property type="entry name" value="GLHYDRLASE15"/>
</dbReference>
<dbReference type="Gene3D" id="1.50.10.10">
    <property type="match status" value="1"/>
</dbReference>
<keyword evidence="6 9" id="KW-0119">Carbohydrate metabolism</keyword>
<dbReference type="Pfam" id="PF00686">
    <property type="entry name" value="CBM_20"/>
    <property type="match status" value="1"/>
</dbReference>
<keyword evidence="5" id="KW-0325">Glycoprotein</keyword>
<dbReference type="SUPFAM" id="SSF48208">
    <property type="entry name" value="Six-hairpin glycosidases"/>
    <property type="match status" value="1"/>
</dbReference>
<dbReference type="InterPro" id="IPR013783">
    <property type="entry name" value="Ig-like_fold"/>
</dbReference>
<comment type="similarity">
    <text evidence="2 9">Belongs to the glycosyl hydrolase 15 family.</text>
</comment>
<evidence type="ECO:0000256" key="8">
    <source>
        <dbReference type="ARBA" id="ARBA00023326"/>
    </source>
</evidence>
<dbReference type="GO" id="GO:2001070">
    <property type="term" value="F:starch binding"/>
    <property type="evidence" value="ECO:0007669"/>
    <property type="project" value="InterPro"/>
</dbReference>
<dbReference type="PANTHER" id="PTHR31616:SF12">
    <property type="entry name" value="GLUCOAMYLASE"/>
    <property type="match status" value="1"/>
</dbReference>
<dbReference type="InterPro" id="IPR013784">
    <property type="entry name" value="Carb-bd-like_fold"/>
</dbReference>
<dbReference type="InterPro" id="IPR046966">
    <property type="entry name" value="Glucoamylase_active_site"/>
</dbReference>
<dbReference type="InterPro" id="IPR008928">
    <property type="entry name" value="6-hairpin_glycosidase_sf"/>
</dbReference>
<dbReference type="GO" id="GO:0004339">
    <property type="term" value="F:glucan 1,4-alpha-glucosidase activity"/>
    <property type="evidence" value="ECO:0007669"/>
    <property type="project" value="UniProtKB-EC"/>
</dbReference>
<dbReference type="GO" id="GO:0000272">
    <property type="term" value="P:polysaccharide catabolic process"/>
    <property type="evidence" value="ECO:0007669"/>
    <property type="project" value="UniProtKB-KW"/>
</dbReference>
<dbReference type="InterPro" id="IPR034836">
    <property type="entry name" value="CBM20_glucoamylase"/>
</dbReference>
<protein>
    <recommendedName>
        <fullName evidence="9">Glucoamylase</fullName>
        <ecNumber evidence="9">3.2.1.3</ecNumber>
    </recommendedName>
    <alternativeName>
        <fullName evidence="9">1,4-alpha-D-glucan glucohydrolase</fullName>
    </alternativeName>
    <alternativeName>
        <fullName evidence="9">Glucan 1,4-alpha-glucosidase</fullName>
    </alternativeName>
</protein>
<dbReference type="EMBL" id="CAJVRL010000049">
    <property type="protein sequence ID" value="CAG8953006.1"/>
    <property type="molecule type" value="Genomic_DNA"/>
</dbReference>
<keyword evidence="3" id="KW-0732">Signal</keyword>
<feature type="active site" description="Proton donor" evidence="10">
    <location>
        <position position="243"/>
    </location>
</feature>
<feature type="active site" description="Proton acceptor" evidence="10">
    <location>
        <position position="240"/>
    </location>
</feature>
<evidence type="ECO:0000256" key="2">
    <source>
        <dbReference type="ARBA" id="ARBA00006188"/>
    </source>
</evidence>
<dbReference type="InterPro" id="IPR000165">
    <property type="entry name" value="Glucoamylase"/>
</dbReference>
<evidence type="ECO:0000256" key="7">
    <source>
        <dbReference type="ARBA" id="ARBA00023295"/>
    </source>
</evidence>
<keyword evidence="4 9" id="KW-0378">Hydrolase</keyword>
<comment type="caution">
    <text evidence="13">The sequence shown here is derived from an EMBL/GenBank/DDBJ whole genome shotgun (WGS) entry which is preliminary data.</text>
</comment>
<evidence type="ECO:0000256" key="10">
    <source>
        <dbReference type="PIRSR" id="PIRSR001031-1"/>
    </source>
</evidence>
<feature type="domain" description="CBM20" evidence="12">
    <location>
        <begin position="555"/>
        <end position="662"/>
    </location>
</feature>
<proteinExistence type="inferred from homology"/>
<keyword evidence="8 9" id="KW-0624">Polysaccharide degradation</keyword>
<dbReference type="InterPro" id="IPR011613">
    <property type="entry name" value="GH15-like"/>
</dbReference>
<keyword evidence="7 9" id="KW-0326">Glycosidase</keyword>
<reference evidence="13" key="1">
    <citation type="submission" date="2021-07" db="EMBL/GenBank/DDBJ databases">
        <authorList>
            <person name="Durling M."/>
        </authorList>
    </citation>
    <scope>NUCLEOTIDE SEQUENCE</scope>
</reference>
<feature type="binding site" evidence="11">
    <location>
        <position position="184"/>
    </location>
    <ligand>
        <name>substrate</name>
    </ligand>
</feature>
<dbReference type="PIRSF" id="PIRSF001031">
    <property type="entry name" value="Glu-a-glcsd_SBD"/>
    <property type="match status" value="1"/>
</dbReference>
<dbReference type="PROSITE" id="PS00820">
    <property type="entry name" value="GLUCOAMYLASE"/>
    <property type="match status" value="1"/>
</dbReference>
<evidence type="ECO:0000259" key="12">
    <source>
        <dbReference type="PROSITE" id="PS51166"/>
    </source>
</evidence>
<name>A0A9N9KSZ2_9HELO</name>
<evidence type="ECO:0000256" key="6">
    <source>
        <dbReference type="ARBA" id="ARBA00023277"/>
    </source>
</evidence>
<dbReference type="FunFam" id="2.60.40.10:FF:000552">
    <property type="entry name" value="Related to glucoamylase"/>
    <property type="match status" value="1"/>
</dbReference>
<dbReference type="GO" id="GO:0000324">
    <property type="term" value="C:fungal-type vacuole"/>
    <property type="evidence" value="ECO:0007669"/>
    <property type="project" value="TreeGrafter"/>
</dbReference>
<dbReference type="PROSITE" id="PS51166">
    <property type="entry name" value="CBM20"/>
    <property type="match status" value="1"/>
</dbReference>
<dbReference type="EC" id="3.2.1.3" evidence="9"/>
<evidence type="ECO:0000256" key="5">
    <source>
        <dbReference type="ARBA" id="ARBA00023180"/>
    </source>
</evidence>
<gene>
    <name evidence="13" type="ORF">HYFRA_00003198</name>
</gene>
<dbReference type="InterPro" id="IPR012341">
    <property type="entry name" value="6hp_glycosidase-like_sf"/>
</dbReference>
<comment type="catalytic activity">
    <reaction evidence="1 9">
        <text>Hydrolysis of terminal (1-&gt;4)-linked alpha-D-glucose residues successively from non-reducing ends of the chains with release of beta-D-glucose.</text>
        <dbReference type="EC" id="3.2.1.3"/>
    </reaction>
</comment>
<dbReference type="SUPFAM" id="SSF49452">
    <property type="entry name" value="Starch-binding domain-like"/>
    <property type="match status" value="1"/>
</dbReference>
<accession>A0A9N9KSZ2</accession>
<evidence type="ECO:0000256" key="1">
    <source>
        <dbReference type="ARBA" id="ARBA00001863"/>
    </source>
</evidence>
<evidence type="ECO:0000256" key="4">
    <source>
        <dbReference type="ARBA" id="ARBA00022801"/>
    </source>
</evidence>
<evidence type="ECO:0000256" key="3">
    <source>
        <dbReference type="ARBA" id="ARBA00022729"/>
    </source>
</evidence>
<sequence length="663" mass="71008">MDVVPYLSSLIPPFNLTTVVHPIMYSLSSVLLAGSLALQTAFSLPQIKERDSEILKRAVDSFIDIETPIAYAGVLCNIGGTGACVAGAGSGLVIAGPGKTNPDFASLDANVNNYDRTRDAALTFKALVDAFIVNYDADLQNEIEAYITAQSRLQTVNNPSGGLSSGGLAEPKYLADGSAFTGSWGRPQRDGPALRATALIAYSKWLIANGYTSTANDLVWPVIQNDLSYVTQYWNETGFDLWEEVQGSSFFTIAAQHRSLIEGSALAAQLGKSCPNCDSQAPQVLCFLQTLWNPSQNFMVSNINYGGNYRNGRDANTILASIHMFDPAAKCDSLTFQPCSDRALANHKAVTDSFRTVYSINAGIPQGRAVAVGRYSEDVYFGGNPWYLTTLAAAEQLYAALYTWQQEGSITVTSVSLPFFRDLSSSIAVGTYASSTSEYTTLINAVKTYADGYIAVIERYAEPDGSMAEQFSRNTGLPLSAYDLTWSYAAFLTAAARRAGEVPESWVNAAATVLPNQCSRTSANGPYAVAPTSPFPANQTPIGGVPPPTTTRPPCTIATAVSVTFRTSVTTQFGQTIKIVGSVAQLGNWAPANAITLSAREYTDTNNVWVGEVTLPAGAAITYKYINVASDGAVTWERDPNHSFTVPRTCATAATVNDSFQRQ</sequence>
<dbReference type="SMART" id="SM01065">
    <property type="entry name" value="CBM_2"/>
    <property type="match status" value="1"/>
</dbReference>
<evidence type="ECO:0000256" key="9">
    <source>
        <dbReference type="PIRNR" id="PIRNR001031"/>
    </source>
</evidence>